<gene>
    <name evidence="3" type="ORF">HDA37_004230</name>
</gene>
<feature type="region of interest" description="Disordered" evidence="1">
    <location>
        <begin position="1"/>
        <end position="24"/>
    </location>
</feature>
<dbReference type="Proteomes" id="UP000549695">
    <property type="component" value="Unassembled WGS sequence"/>
</dbReference>
<sequence>MSGAPALDGVVVTSRPGPAAAGTNCPSTRIATWSAVRASGAPSCPPTPPGRSASSLYVFGGLLVAGGLLVPAVRPEQVDGQR</sequence>
<keyword evidence="2" id="KW-1133">Transmembrane helix</keyword>
<evidence type="ECO:0000313" key="4">
    <source>
        <dbReference type="Proteomes" id="UP000549695"/>
    </source>
</evidence>
<evidence type="ECO:0000256" key="1">
    <source>
        <dbReference type="SAM" id="MobiDB-lite"/>
    </source>
</evidence>
<protein>
    <submittedName>
        <fullName evidence="3">Uncharacterized protein</fullName>
    </submittedName>
</protein>
<proteinExistence type="predicted"/>
<keyword evidence="4" id="KW-1185">Reference proteome</keyword>
<evidence type="ECO:0000256" key="2">
    <source>
        <dbReference type="SAM" id="Phobius"/>
    </source>
</evidence>
<comment type="caution">
    <text evidence="3">The sequence shown here is derived from an EMBL/GenBank/DDBJ whole genome shotgun (WGS) entry which is preliminary data.</text>
</comment>
<accession>A0A852WCC6</accession>
<keyword evidence="2" id="KW-0812">Transmembrane</keyword>
<dbReference type="RefSeq" id="WP_073578454.1">
    <property type="nucleotide sequence ID" value="NZ_BAAAJZ010000003.1"/>
</dbReference>
<keyword evidence="2" id="KW-0472">Membrane</keyword>
<evidence type="ECO:0000313" key="3">
    <source>
        <dbReference type="EMBL" id="NYG03945.1"/>
    </source>
</evidence>
<dbReference type="GeneID" id="98053922"/>
<organism evidence="3 4">
    <name type="scientific">Pseudonocardia alni</name>
    <name type="common">Amycolata alni</name>
    <dbReference type="NCBI Taxonomy" id="33907"/>
    <lineage>
        <taxon>Bacteria</taxon>
        <taxon>Bacillati</taxon>
        <taxon>Actinomycetota</taxon>
        <taxon>Actinomycetes</taxon>
        <taxon>Pseudonocardiales</taxon>
        <taxon>Pseudonocardiaceae</taxon>
        <taxon>Pseudonocardia</taxon>
    </lineage>
</organism>
<feature type="transmembrane region" description="Helical" evidence="2">
    <location>
        <begin position="55"/>
        <end position="73"/>
    </location>
</feature>
<name>A0A852WCC6_PSEA5</name>
<dbReference type="AlphaFoldDB" id="A0A852WCC6"/>
<reference evidence="3 4" key="1">
    <citation type="submission" date="2020-07" db="EMBL/GenBank/DDBJ databases">
        <title>Sequencing the genomes of 1000 actinobacteria strains.</title>
        <authorList>
            <person name="Klenk H.-P."/>
        </authorList>
    </citation>
    <scope>NUCLEOTIDE SEQUENCE [LARGE SCALE GENOMIC DNA]</scope>
    <source>
        <strain evidence="3 4">DSM 44749</strain>
    </source>
</reference>
<dbReference type="EMBL" id="JACCCZ010000001">
    <property type="protein sequence ID" value="NYG03945.1"/>
    <property type="molecule type" value="Genomic_DNA"/>
</dbReference>